<keyword evidence="3" id="KW-1185">Reference proteome</keyword>
<evidence type="ECO:0000256" key="1">
    <source>
        <dbReference type="SAM" id="MobiDB-lite"/>
    </source>
</evidence>
<dbReference type="EMBL" id="JAUDZG010000007">
    <property type="protein sequence ID" value="KAK3302033.1"/>
    <property type="molecule type" value="Genomic_DNA"/>
</dbReference>
<evidence type="ECO:0000313" key="2">
    <source>
        <dbReference type="EMBL" id="KAK3302033.1"/>
    </source>
</evidence>
<organism evidence="2 3">
    <name type="scientific">Chaetomium strumarium</name>
    <dbReference type="NCBI Taxonomy" id="1170767"/>
    <lineage>
        <taxon>Eukaryota</taxon>
        <taxon>Fungi</taxon>
        <taxon>Dikarya</taxon>
        <taxon>Ascomycota</taxon>
        <taxon>Pezizomycotina</taxon>
        <taxon>Sordariomycetes</taxon>
        <taxon>Sordariomycetidae</taxon>
        <taxon>Sordariales</taxon>
        <taxon>Chaetomiaceae</taxon>
        <taxon>Chaetomium</taxon>
    </lineage>
</organism>
<feature type="region of interest" description="Disordered" evidence="1">
    <location>
        <begin position="1"/>
        <end position="22"/>
    </location>
</feature>
<reference evidence="2" key="1">
    <citation type="journal article" date="2023" name="Mol. Phylogenet. Evol.">
        <title>Genome-scale phylogeny and comparative genomics of the fungal order Sordariales.</title>
        <authorList>
            <person name="Hensen N."/>
            <person name="Bonometti L."/>
            <person name="Westerberg I."/>
            <person name="Brannstrom I.O."/>
            <person name="Guillou S."/>
            <person name="Cros-Aarteil S."/>
            <person name="Calhoun S."/>
            <person name="Haridas S."/>
            <person name="Kuo A."/>
            <person name="Mondo S."/>
            <person name="Pangilinan J."/>
            <person name="Riley R."/>
            <person name="LaButti K."/>
            <person name="Andreopoulos B."/>
            <person name="Lipzen A."/>
            <person name="Chen C."/>
            <person name="Yan M."/>
            <person name="Daum C."/>
            <person name="Ng V."/>
            <person name="Clum A."/>
            <person name="Steindorff A."/>
            <person name="Ohm R.A."/>
            <person name="Martin F."/>
            <person name="Silar P."/>
            <person name="Natvig D.O."/>
            <person name="Lalanne C."/>
            <person name="Gautier V."/>
            <person name="Ament-Velasquez S.L."/>
            <person name="Kruys A."/>
            <person name="Hutchinson M.I."/>
            <person name="Powell A.J."/>
            <person name="Barry K."/>
            <person name="Miller A.N."/>
            <person name="Grigoriev I.V."/>
            <person name="Debuchy R."/>
            <person name="Gladieux P."/>
            <person name="Hiltunen Thoren M."/>
            <person name="Johannesson H."/>
        </authorList>
    </citation>
    <scope>NUCLEOTIDE SEQUENCE</scope>
    <source>
        <strain evidence="2">CBS 333.67</strain>
    </source>
</reference>
<dbReference type="GeneID" id="87888716"/>
<dbReference type="AlphaFoldDB" id="A0AAJ0GLA2"/>
<evidence type="ECO:0000313" key="3">
    <source>
        <dbReference type="Proteomes" id="UP001273166"/>
    </source>
</evidence>
<dbReference type="Proteomes" id="UP001273166">
    <property type="component" value="Unassembled WGS sequence"/>
</dbReference>
<sequence>MTTHANADERFPVRQGSSAGTVSIRRRLQISQRPGDGLTDNLEPSVSQISRHELPPSRYPAQRISIVGLAAIRRRDWHDRVGCWMLLGPSILGETITSVLVGLRVRMRCNGPMSSSSSLGCMANSRFRRHEARNGLQQRACRPLTGRHDNSATRGGFALNNWHKPHCKTKVP</sequence>
<feature type="compositionally biased region" description="Basic and acidic residues" evidence="1">
    <location>
        <begin position="1"/>
        <end position="12"/>
    </location>
</feature>
<accession>A0AAJ0GLA2</accession>
<proteinExistence type="predicted"/>
<reference evidence="2" key="2">
    <citation type="submission" date="2023-06" db="EMBL/GenBank/DDBJ databases">
        <authorList>
            <consortium name="Lawrence Berkeley National Laboratory"/>
            <person name="Mondo S.J."/>
            <person name="Hensen N."/>
            <person name="Bonometti L."/>
            <person name="Westerberg I."/>
            <person name="Brannstrom I.O."/>
            <person name="Guillou S."/>
            <person name="Cros-Aarteil S."/>
            <person name="Calhoun S."/>
            <person name="Haridas S."/>
            <person name="Kuo A."/>
            <person name="Pangilinan J."/>
            <person name="Riley R."/>
            <person name="Labutti K."/>
            <person name="Andreopoulos B."/>
            <person name="Lipzen A."/>
            <person name="Chen C."/>
            <person name="Yanf M."/>
            <person name="Daum C."/>
            <person name="Ng V."/>
            <person name="Clum A."/>
            <person name="Steindorff A."/>
            <person name="Ohm R."/>
            <person name="Martin F."/>
            <person name="Silar P."/>
            <person name="Natvig D."/>
            <person name="Lalanne C."/>
            <person name="Gautier V."/>
            <person name="Ament-Velasquez S.L."/>
            <person name="Kruys A."/>
            <person name="Hutchinson M.I."/>
            <person name="Powell A.J."/>
            <person name="Barry K."/>
            <person name="Miller A.N."/>
            <person name="Grigoriev I.V."/>
            <person name="Debuchy R."/>
            <person name="Gladieux P."/>
            <person name="Thoren M.H."/>
            <person name="Johannesson H."/>
        </authorList>
    </citation>
    <scope>NUCLEOTIDE SEQUENCE</scope>
    <source>
        <strain evidence="2">CBS 333.67</strain>
    </source>
</reference>
<gene>
    <name evidence="2" type="ORF">B0T15DRAFT_541748</name>
</gene>
<comment type="caution">
    <text evidence="2">The sequence shown here is derived from an EMBL/GenBank/DDBJ whole genome shotgun (WGS) entry which is preliminary data.</text>
</comment>
<feature type="non-terminal residue" evidence="2">
    <location>
        <position position="172"/>
    </location>
</feature>
<name>A0AAJ0GLA2_9PEZI</name>
<protein>
    <submittedName>
        <fullName evidence="2">Uncharacterized protein</fullName>
    </submittedName>
</protein>
<dbReference type="RefSeq" id="XP_062717813.1">
    <property type="nucleotide sequence ID" value="XM_062869887.1"/>
</dbReference>